<dbReference type="Proteomes" id="UP001165586">
    <property type="component" value="Unassembled WGS sequence"/>
</dbReference>
<protein>
    <submittedName>
        <fullName evidence="1">Uncharacterized protein</fullName>
    </submittedName>
</protein>
<keyword evidence="2" id="KW-1185">Reference proteome</keyword>
<dbReference type="RefSeq" id="WP_259542575.1">
    <property type="nucleotide sequence ID" value="NZ_JANLCJ010000053.1"/>
</dbReference>
<accession>A0ABT2H9C8</accession>
<evidence type="ECO:0000313" key="2">
    <source>
        <dbReference type="Proteomes" id="UP001165586"/>
    </source>
</evidence>
<reference evidence="1" key="1">
    <citation type="submission" date="2022-08" db="EMBL/GenBank/DDBJ databases">
        <authorList>
            <person name="Deng Y."/>
            <person name="Han X.-F."/>
            <person name="Zhang Y.-Q."/>
        </authorList>
    </citation>
    <scope>NUCLEOTIDE SEQUENCE</scope>
    <source>
        <strain evidence="1">CPCC 203386</strain>
    </source>
</reference>
<dbReference type="EMBL" id="JANLCJ010000053">
    <property type="protein sequence ID" value="MCS5736545.1"/>
    <property type="molecule type" value="Genomic_DNA"/>
</dbReference>
<sequence>RTIDPLFADQTVIEDRPTPLRELEAGTQLTVINIANVVIKAGTDFEGNWVDEHNGFLILAVPTDEEGKATGDLVKIFPSKKVERALKTILNPKNKRAAIASINKGELIFQVVADSFENAEGEKQDFNRLEFV</sequence>
<name>A0ABT2H9C8_9MICO</name>
<proteinExistence type="predicted"/>
<gene>
    <name evidence="1" type="ORF">N1032_22700</name>
</gene>
<organism evidence="1 2">
    <name type="scientific">Herbiconiux daphne</name>
    <dbReference type="NCBI Taxonomy" id="2970914"/>
    <lineage>
        <taxon>Bacteria</taxon>
        <taxon>Bacillati</taxon>
        <taxon>Actinomycetota</taxon>
        <taxon>Actinomycetes</taxon>
        <taxon>Micrococcales</taxon>
        <taxon>Microbacteriaceae</taxon>
        <taxon>Herbiconiux</taxon>
    </lineage>
</organism>
<comment type="caution">
    <text evidence="1">The sequence shown here is derived from an EMBL/GenBank/DDBJ whole genome shotgun (WGS) entry which is preliminary data.</text>
</comment>
<feature type="non-terminal residue" evidence="1">
    <location>
        <position position="1"/>
    </location>
</feature>
<evidence type="ECO:0000313" key="1">
    <source>
        <dbReference type="EMBL" id="MCS5736545.1"/>
    </source>
</evidence>